<feature type="chain" id="PRO_5041446782" evidence="1">
    <location>
        <begin position="28"/>
        <end position="162"/>
    </location>
</feature>
<evidence type="ECO:0000313" key="3">
    <source>
        <dbReference type="Proteomes" id="UP001239782"/>
    </source>
</evidence>
<organism evidence="2 3">
    <name type="scientific">Pleionea litopenaei</name>
    <dbReference type="NCBI Taxonomy" id="3070815"/>
    <lineage>
        <taxon>Bacteria</taxon>
        <taxon>Pseudomonadati</taxon>
        <taxon>Pseudomonadota</taxon>
        <taxon>Gammaproteobacteria</taxon>
        <taxon>Oceanospirillales</taxon>
        <taxon>Pleioneaceae</taxon>
        <taxon>Pleionea</taxon>
    </lineage>
</organism>
<sequence length="162" mass="17439">MFNVKRLTLFLVTAVLVLGVSTLPTFAKKNTEVIIEGCRTGADCNDGVFCNGEETCHINNIRNNKGVLIKKLGVCKPGVSPCPRGQRCFNREAFCKVPCEDRDGDGHGALSCGGDDCDDRDPNRFPGNPEICDANGIDEDCDPKTVGDKDADGDGFISHLCK</sequence>
<dbReference type="KEGG" id="plei:Q9312_16500"/>
<proteinExistence type="predicted"/>
<dbReference type="Pfam" id="PF11617">
    <property type="entry name" value="Cu-binding_MopE"/>
    <property type="match status" value="1"/>
</dbReference>
<dbReference type="RefSeq" id="WP_309201967.1">
    <property type="nucleotide sequence ID" value="NZ_CP133548.1"/>
</dbReference>
<keyword evidence="1" id="KW-0732">Signal</keyword>
<accession>A0AA51RSM1</accession>
<evidence type="ECO:0000256" key="1">
    <source>
        <dbReference type="SAM" id="SignalP"/>
    </source>
</evidence>
<name>A0AA51RSM1_9GAMM</name>
<dbReference type="EMBL" id="CP133548">
    <property type="protein sequence ID" value="WMS86822.1"/>
    <property type="molecule type" value="Genomic_DNA"/>
</dbReference>
<protein>
    <submittedName>
        <fullName evidence="2">MopE-related protein</fullName>
    </submittedName>
</protein>
<evidence type="ECO:0000313" key="2">
    <source>
        <dbReference type="EMBL" id="WMS86822.1"/>
    </source>
</evidence>
<reference evidence="2 3" key="1">
    <citation type="submission" date="2023-08" db="EMBL/GenBank/DDBJ databases">
        <title>Pleionea litopenaei sp. nov., isolated from stomach of juvenile Litopenaeus vannamei.</title>
        <authorList>
            <person name="Rho A.M."/>
            <person name="Hwang C.Y."/>
        </authorList>
    </citation>
    <scope>NUCLEOTIDE SEQUENCE [LARGE SCALE GENOMIC DNA]</scope>
    <source>
        <strain evidence="2 3">HL-JVS1</strain>
    </source>
</reference>
<keyword evidence="3" id="KW-1185">Reference proteome</keyword>
<gene>
    <name evidence="2" type="ORF">Q9312_16500</name>
</gene>
<feature type="signal peptide" evidence="1">
    <location>
        <begin position="1"/>
        <end position="27"/>
    </location>
</feature>
<dbReference type="AlphaFoldDB" id="A0AA51RSM1"/>
<dbReference type="Proteomes" id="UP001239782">
    <property type="component" value="Chromosome"/>
</dbReference>
<dbReference type="InterPro" id="IPR021655">
    <property type="entry name" value="Put_metal-bd"/>
</dbReference>